<protein>
    <submittedName>
        <fullName evidence="2">Uncharacterized protein</fullName>
    </submittedName>
</protein>
<sequence>MSESRIKRLWKNRISQQLSGFHISTCIAPTNQVDHQEEEDTAKANAHTSPSIPPPTLPQHHTPLSTVATSPEKKLWRKPLPDDCPLFDFEISEKTMIEQDASLIIANKEIPTRIQSRHYENIPNLEAQLERACKNEKAVLLTKLLEKQRHQQKQCT</sequence>
<organism evidence="2">
    <name type="scientific">Mucor ambiguus</name>
    <dbReference type="NCBI Taxonomy" id="91626"/>
    <lineage>
        <taxon>Eukaryota</taxon>
        <taxon>Fungi</taxon>
        <taxon>Fungi incertae sedis</taxon>
        <taxon>Mucoromycota</taxon>
        <taxon>Mucoromycotina</taxon>
        <taxon>Mucoromycetes</taxon>
        <taxon>Mucorales</taxon>
        <taxon>Mucorineae</taxon>
        <taxon>Mucoraceae</taxon>
        <taxon>Mucor</taxon>
    </lineage>
</organism>
<evidence type="ECO:0000256" key="1">
    <source>
        <dbReference type="SAM" id="MobiDB-lite"/>
    </source>
</evidence>
<evidence type="ECO:0000313" key="3">
    <source>
        <dbReference type="Proteomes" id="UP000053815"/>
    </source>
</evidence>
<proteinExistence type="predicted"/>
<reference evidence="2" key="1">
    <citation type="submission" date="2014-09" db="EMBL/GenBank/DDBJ databases">
        <title>Draft genome sequence of an oleaginous Mucoromycotina fungus Mucor ambiguus NBRC6742.</title>
        <authorList>
            <person name="Takeda I."/>
            <person name="Yamane N."/>
            <person name="Morita T."/>
            <person name="Tamano K."/>
            <person name="Machida M."/>
            <person name="Baker S."/>
            <person name="Koike H."/>
        </authorList>
    </citation>
    <scope>NUCLEOTIDE SEQUENCE</scope>
    <source>
        <strain evidence="2">NBRC 6742</strain>
    </source>
</reference>
<gene>
    <name evidence="2" type="ORF">MAM1_0071d04171</name>
</gene>
<dbReference type="OrthoDB" id="2205821at2759"/>
<dbReference type="EMBL" id="DF836360">
    <property type="protein sequence ID" value="GAN04707.1"/>
    <property type="molecule type" value="Genomic_DNA"/>
</dbReference>
<dbReference type="Proteomes" id="UP000053815">
    <property type="component" value="Unassembled WGS sequence"/>
</dbReference>
<feature type="region of interest" description="Disordered" evidence="1">
    <location>
        <begin position="32"/>
        <end position="73"/>
    </location>
</feature>
<keyword evidence="3" id="KW-1185">Reference proteome</keyword>
<evidence type="ECO:0000313" key="2">
    <source>
        <dbReference type="EMBL" id="GAN04707.1"/>
    </source>
</evidence>
<accession>A0A0C9MNE9</accession>
<name>A0A0C9MNE9_9FUNG</name>
<dbReference type="AlphaFoldDB" id="A0A0C9MNE9"/>